<proteinExistence type="predicted"/>
<keyword evidence="2" id="KW-1185">Reference proteome</keyword>
<evidence type="ECO:0000313" key="3">
    <source>
        <dbReference type="RefSeq" id="XP_030977112.1"/>
    </source>
</evidence>
<dbReference type="AlphaFoldDB" id="A0A6P8AQD8"/>
<dbReference type="GO" id="GO:0003824">
    <property type="term" value="F:catalytic activity"/>
    <property type="evidence" value="ECO:0007669"/>
    <property type="project" value="InterPro"/>
</dbReference>
<dbReference type="KEGG" id="pgri:PgNI_12093"/>
<accession>A0A6P8AQD8</accession>
<reference evidence="3" key="3">
    <citation type="submission" date="2025-08" db="UniProtKB">
        <authorList>
            <consortium name="RefSeq"/>
        </authorList>
    </citation>
    <scope>IDENTIFICATION</scope>
    <source>
        <strain evidence="3">NI907</strain>
    </source>
</reference>
<sequence length="216" mass="24496">KFFNENIILTSFISKLPNPLSYITIYRQRRRKNICASFRILCLKNIIKITGAIAFPILLLEIAIVLLALEFVPINSFSVPPILLQTYDNDYITLQLTEFFFNSAGFGKLGHGWPTKENAKCWSNSRIGTNSATNVIGDMVRSFPNLRFVITVGISGKILTIYNNIRFGDVIVSVPGNRQNGIRYYDFRVSKQNADFKEYGYLNGPPIKILGIIARF</sequence>
<protein>
    <submittedName>
        <fullName evidence="3">Uncharacterized protein</fullName>
    </submittedName>
</protein>
<feature type="non-terminal residue" evidence="3">
    <location>
        <position position="1"/>
    </location>
</feature>
<reference evidence="3" key="2">
    <citation type="submission" date="2019-10" db="EMBL/GenBank/DDBJ databases">
        <authorList>
            <consortium name="NCBI Genome Project"/>
        </authorList>
    </citation>
    <scope>NUCLEOTIDE SEQUENCE</scope>
    <source>
        <strain evidence="3">NI907</strain>
    </source>
</reference>
<feature type="transmembrane region" description="Helical" evidence="1">
    <location>
        <begin position="46"/>
        <end position="69"/>
    </location>
</feature>
<dbReference type="InterPro" id="IPR035994">
    <property type="entry name" value="Nucleoside_phosphorylase_sf"/>
</dbReference>
<dbReference type="Proteomes" id="UP000515153">
    <property type="component" value="Unplaced"/>
</dbReference>
<dbReference type="Gene3D" id="3.40.50.1580">
    <property type="entry name" value="Nucleoside phosphorylase domain"/>
    <property type="match status" value="1"/>
</dbReference>
<evidence type="ECO:0000256" key="1">
    <source>
        <dbReference type="SAM" id="Phobius"/>
    </source>
</evidence>
<dbReference type="RefSeq" id="XP_030977112.1">
    <property type="nucleotide sequence ID" value="XM_031132048.1"/>
</dbReference>
<keyword evidence="1" id="KW-0812">Transmembrane</keyword>
<dbReference type="GO" id="GO:0009116">
    <property type="term" value="P:nucleoside metabolic process"/>
    <property type="evidence" value="ECO:0007669"/>
    <property type="project" value="InterPro"/>
</dbReference>
<keyword evidence="1" id="KW-0472">Membrane</keyword>
<dbReference type="GeneID" id="41966953"/>
<organism evidence="2 3">
    <name type="scientific">Pyricularia grisea</name>
    <name type="common">Crabgrass-specific blast fungus</name>
    <name type="synonym">Magnaporthe grisea</name>
    <dbReference type="NCBI Taxonomy" id="148305"/>
    <lineage>
        <taxon>Eukaryota</taxon>
        <taxon>Fungi</taxon>
        <taxon>Dikarya</taxon>
        <taxon>Ascomycota</taxon>
        <taxon>Pezizomycotina</taxon>
        <taxon>Sordariomycetes</taxon>
        <taxon>Sordariomycetidae</taxon>
        <taxon>Magnaporthales</taxon>
        <taxon>Pyriculariaceae</taxon>
        <taxon>Pyricularia</taxon>
    </lineage>
</organism>
<reference evidence="3" key="1">
    <citation type="journal article" date="2019" name="Mol. Biol. Evol.">
        <title>Blast fungal genomes show frequent chromosomal changes, gene gains and losses, and effector gene turnover.</title>
        <authorList>
            <person name="Gomez Luciano L.B."/>
            <person name="Jason Tsai I."/>
            <person name="Chuma I."/>
            <person name="Tosa Y."/>
            <person name="Chen Y.H."/>
            <person name="Li J.Y."/>
            <person name="Li M.Y."/>
            <person name="Jade Lu M.Y."/>
            <person name="Nakayashiki H."/>
            <person name="Li W.H."/>
        </authorList>
    </citation>
    <scope>NUCLEOTIDE SEQUENCE</scope>
    <source>
        <strain evidence="3">NI907</strain>
    </source>
</reference>
<gene>
    <name evidence="3" type="ORF">PgNI_12093</name>
</gene>
<evidence type="ECO:0000313" key="2">
    <source>
        <dbReference type="Proteomes" id="UP000515153"/>
    </source>
</evidence>
<keyword evidence="1" id="KW-1133">Transmembrane helix</keyword>
<name>A0A6P8AQD8_PYRGI</name>